<keyword evidence="3" id="KW-1185">Reference proteome</keyword>
<sequence>MHTKNAHCTWYPRTTIASLRPSIERSEVSLDHKNKAGFGVFDYRKESDFSYGFSESPTFGNQMVPSEGSTGSESWTRVLGESNYETLFVIPFTDKSTFCSDRSPKGPRDRSGGGNLPGRKQDQNSTILYYSSYWRPGRGARQGAISQPKFYQFQQVLLLNWKFAQIGSNERNEAKPKLER</sequence>
<reference evidence="3" key="1">
    <citation type="journal article" date="2019" name="Curr. Biol.">
        <title>Genome Sequence of Striga asiatica Provides Insight into the Evolution of Plant Parasitism.</title>
        <authorList>
            <person name="Yoshida S."/>
            <person name="Kim S."/>
            <person name="Wafula E.K."/>
            <person name="Tanskanen J."/>
            <person name="Kim Y.M."/>
            <person name="Honaas L."/>
            <person name="Yang Z."/>
            <person name="Spallek T."/>
            <person name="Conn C.E."/>
            <person name="Ichihashi Y."/>
            <person name="Cheong K."/>
            <person name="Cui S."/>
            <person name="Der J.P."/>
            <person name="Gundlach H."/>
            <person name="Jiao Y."/>
            <person name="Hori C."/>
            <person name="Ishida J.K."/>
            <person name="Kasahara H."/>
            <person name="Kiba T."/>
            <person name="Kim M.S."/>
            <person name="Koo N."/>
            <person name="Laohavisit A."/>
            <person name="Lee Y.H."/>
            <person name="Lumba S."/>
            <person name="McCourt P."/>
            <person name="Mortimer J.C."/>
            <person name="Mutuku J.M."/>
            <person name="Nomura T."/>
            <person name="Sasaki-Sekimoto Y."/>
            <person name="Seto Y."/>
            <person name="Wang Y."/>
            <person name="Wakatake T."/>
            <person name="Sakakibara H."/>
            <person name="Demura T."/>
            <person name="Yamaguchi S."/>
            <person name="Yoneyama K."/>
            <person name="Manabe R.I."/>
            <person name="Nelson D.C."/>
            <person name="Schulman A.H."/>
            <person name="Timko M.P."/>
            <person name="dePamphilis C.W."/>
            <person name="Choi D."/>
            <person name="Shirasu K."/>
        </authorList>
    </citation>
    <scope>NUCLEOTIDE SEQUENCE [LARGE SCALE GENOMIC DNA]</scope>
    <source>
        <strain evidence="3">cv. UVA1</strain>
    </source>
</reference>
<feature type="region of interest" description="Disordered" evidence="1">
    <location>
        <begin position="98"/>
        <end position="122"/>
    </location>
</feature>
<dbReference type="EMBL" id="BKCP01006738">
    <property type="protein sequence ID" value="GER43887.1"/>
    <property type="molecule type" value="Genomic_DNA"/>
</dbReference>
<gene>
    <name evidence="2" type="ORF">STAS_20757</name>
</gene>
<comment type="caution">
    <text evidence="2">The sequence shown here is derived from an EMBL/GenBank/DDBJ whole genome shotgun (WGS) entry which is preliminary data.</text>
</comment>
<dbReference type="Proteomes" id="UP000325081">
    <property type="component" value="Unassembled WGS sequence"/>
</dbReference>
<proteinExistence type="predicted"/>
<feature type="compositionally biased region" description="Basic and acidic residues" evidence="1">
    <location>
        <begin position="102"/>
        <end position="111"/>
    </location>
</feature>
<name>A0A5A7QHJ5_STRAF</name>
<evidence type="ECO:0000256" key="1">
    <source>
        <dbReference type="SAM" id="MobiDB-lite"/>
    </source>
</evidence>
<protein>
    <submittedName>
        <fullName evidence="2">Ribosome maturation factor RimP</fullName>
    </submittedName>
</protein>
<dbReference type="AlphaFoldDB" id="A0A5A7QHJ5"/>
<organism evidence="2 3">
    <name type="scientific">Striga asiatica</name>
    <name type="common">Asiatic witchweed</name>
    <name type="synonym">Buchnera asiatica</name>
    <dbReference type="NCBI Taxonomy" id="4170"/>
    <lineage>
        <taxon>Eukaryota</taxon>
        <taxon>Viridiplantae</taxon>
        <taxon>Streptophyta</taxon>
        <taxon>Embryophyta</taxon>
        <taxon>Tracheophyta</taxon>
        <taxon>Spermatophyta</taxon>
        <taxon>Magnoliopsida</taxon>
        <taxon>eudicotyledons</taxon>
        <taxon>Gunneridae</taxon>
        <taxon>Pentapetalae</taxon>
        <taxon>asterids</taxon>
        <taxon>lamiids</taxon>
        <taxon>Lamiales</taxon>
        <taxon>Orobanchaceae</taxon>
        <taxon>Buchnereae</taxon>
        <taxon>Striga</taxon>
    </lineage>
</organism>
<evidence type="ECO:0000313" key="2">
    <source>
        <dbReference type="EMBL" id="GER43887.1"/>
    </source>
</evidence>
<accession>A0A5A7QHJ5</accession>
<evidence type="ECO:0000313" key="3">
    <source>
        <dbReference type="Proteomes" id="UP000325081"/>
    </source>
</evidence>